<evidence type="ECO:0000256" key="2">
    <source>
        <dbReference type="ARBA" id="ARBA00009748"/>
    </source>
</evidence>
<gene>
    <name evidence="10" type="primary">LOC103337723</name>
</gene>
<dbReference type="Proteomes" id="UP000694861">
    <property type="component" value="Linkage group LG7"/>
</dbReference>
<keyword evidence="4 6" id="KW-0446">Lipid-binding</keyword>
<dbReference type="RefSeq" id="XP_008239116.1">
    <property type="nucleotide sequence ID" value="XM_008240894.1"/>
</dbReference>
<evidence type="ECO:0000313" key="9">
    <source>
        <dbReference type="Proteomes" id="UP000694861"/>
    </source>
</evidence>
<evidence type="ECO:0000256" key="1">
    <source>
        <dbReference type="ARBA" id="ARBA00003211"/>
    </source>
</evidence>
<dbReference type="SMART" id="SM00499">
    <property type="entry name" value="AAI"/>
    <property type="match status" value="1"/>
</dbReference>
<evidence type="ECO:0000256" key="4">
    <source>
        <dbReference type="ARBA" id="ARBA00023121"/>
    </source>
</evidence>
<reference evidence="9" key="1">
    <citation type="journal article" date="2012" name="Nat. Commun.">
        <title>The genome of Prunus mume.</title>
        <authorList>
            <person name="Zhang Q."/>
            <person name="Chen W."/>
            <person name="Sun L."/>
            <person name="Zhao F."/>
            <person name="Huang B."/>
            <person name="Yang W."/>
            <person name="Tao Y."/>
            <person name="Wang J."/>
            <person name="Yuan Z."/>
            <person name="Fan G."/>
            <person name="Xing Z."/>
            <person name="Han C."/>
            <person name="Pan H."/>
            <person name="Zhong X."/>
            <person name="Shi W."/>
            <person name="Liang X."/>
            <person name="Du D."/>
            <person name="Sun F."/>
            <person name="Xu Z."/>
            <person name="Hao R."/>
            <person name="Lv T."/>
            <person name="Lv Y."/>
            <person name="Zheng Z."/>
            <person name="Sun M."/>
            <person name="Luo L."/>
            <person name="Cai M."/>
            <person name="Gao Y."/>
            <person name="Wang J."/>
            <person name="Yin Y."/>
            <person name="Xu X."/>
            <person name="Cheng T."/>
            <person name="Wang J."/>
        </authorList>
    </citation>
    <scope>NUCLEOTIDE SEQUENCE [LARGE SCALE GENOMIC DNA]</scope>
</reference>
<dbReference type="GeneID" id="103337723"/>
<dbReference type="InterPro" id="IPR000528">
    <property type="entry name" value="Plant_nsLTP"/>
</dbReference>
<evidence type="ECO:0000259" key="8">
    <source>
        <dbReference type="SMART" id="SM00499"/>
    </source>
</evidence>
<feature type="chain" id="PRO_5045861304" description="Non-specific lipid-transfer protein" evidence="7">
    <location>
        <begin position="18"/>
        <end position="126"/>
    </location>
</feature>
<evidence type="ECO:0000256" key="7">
    <source>
        <dbReference type="SAM" id="SignalP"/>
    </source>
</evidence>
<dbReference type="CDD" id="cd01960">
    <property type="entry name" value="nsLTP1"/>
    <property type="match status" value="1"/>
</dbReference>
<evidence type="ECO:0000313" key="10">
    <source>
        <dbReference type="RefSeq" id="XP_008239116.1"/>
    </source>
</evidence>
<dbReference type="Pfam" id="PF00234">
    <property type="entry name" value="Tryp_alpha_amyl"/>
    <property type="match status" value="1"/>
</dbReference>
<evidence type="ECO:0000256" key="3">
    <source>
        <dbReference type="ARBA" id="ARBA00022448"/>
    </source>
</evidence>
<protein>
    <recommendedName>
        <fullName evidence="6">Non-specific lipid-transfer protein</fullName>
    </recommendedName>
</protein>
<organism evidence="9 10">
    <name type="scientific">Prunus mume</name>
    <name type="common">Japanese apricot</name>
    <name type="synonym">Armeniaca mume</name>
    <dbReference type="NCBI Taxonomy" id="102107"/>
    <lineage>
        <taxon>Eukaryota</taxon>
        <taxon>Viridiplantae</taxon>
        <taxon>Streptophyta</taxon>
        <taxon>Embryophyta</taxon>
        <taxon>Tracheophyta</taxon>
        <taxon>Spermatophyta</taxon>
        <taxon>Magnoliopsida</taxon>
        <taxon>eudicotyledons</taxon>
        <taxon>Gunneridae</taxon>
        <taxon>Pentapetalae</taxon>
        <taxon>rosids</taxon>
        <taxon>fabids</taxon>
        <taxon>Rosales</taxon>
        <taxon>Rosaceae</taxon>
        <taxon>Amygdaloideae</taxon>
        <taxon>Amygdaleae</taxon>
        <taxon>Prunus</taxon>
    </lineage>
</organism>
<keyword evidence="5" id="KW-1015">Disulfide bond</keyword>
<sequence>MIHQAILLLFLLASASASAPSCPDITYQLGPCISYLLQIEVAPPPACCDGVKYLSQYSSDKEDREAICWCIKGAASMMGLTDFALISALPNTCGVSVKLPPISSDIDCSQTGSEDVEEGAKELGNV</sequence>
<dbReference type="SUPFAM" id="SSF47699">
    <property type="entry name" value="Bifunctional inhibitor/lipid-transfer protein/seed storage 2S albumin"/>
    <property type="match status" value="1"/>
</dbReference>
<name>A0ABM0PG21_PRUMU</name>
<comment type="similarity">
    <text evidence="2 6">Belongs to the plant LTP family.</text>
</comment>
<evidence type="ECO:0000256" key="6">
    <source>
        <dbReference type="RuleBase" id="RU000628"/>
    </source>
</evidence>
<dbReference type="InterPro" id="IPR036312">
    <property type="entry name" value="Bifun_inhib/LTP/seed_sf"/>
</dbReference>
<keyword evidence="3 6" id="KW-0813">Transport</keyword>
<keyword evidence="9" id="KW-1185">Reference proteome</keyword>
<feature type="signal peptide" evidence="7">
    <location>
        <begin position="1"/>
        <end position="17"/>
    </location>
</feature>
<dbReference type="InterPro" id="IPR016140">
    <property type="entry name" value="Bifunc_inhib/LTP/seed_store"/>
</dbReference>
<keyword evidence="7" id="KW-0732">Signal</keyword>
<feature type="domain" description="Bifunctional inhibitor/plant lipid transfer protein/seed storage helical" evidence="8">
    <location>
        <begin position="22"/>
        <end position="108"/>
    </location>
</feature>
<accession>A0ABM0PG21</accession>
<comment type="function">
    <text evidence="1 6">Plant non-specific lipid-transfer proteins transfer phospholipids as well as galactolipids across membranes. May play a role in wax or cutin deposition in the cell walls of expanding epidermal cells and certain secretory tissues.</text>
</comment>
<reference evidence="10" key="2">
    <citation type="submission" date="2025-08" db="UniProtKB">
        <authorList>
            <consortium name="RefSeq"/>
        </authorList>
    </citation>
    <scope>IDENTIFICATION</scope>
</reference>
<dbReference type="PANTHER" id="PTHR33076">
    <property type="entry name" value="NON-SPECIFIC LIPID-TRANSFER PROTEIN 2-RELATED"/>
    <property type="match status" value="1"/>
</dbReference>
<proteinExistence type="inferred from homology"/>
<dbReference type="PRINTS" id="PR00382">
    <property type="entry name" value="LIPIDTRNSFER"/>
</dbReference>
<dbReference type="Gene3D" id="1.10.110.10">
    <property type="entry name" value="Plant lipid-transfer and hydrophobic proteins"/>
    <property type="match status" value="1"/>
</dbReference>
<evidence type="ECO:0000256" key="5">
    <source>
        <dbReference type="ARBA" id="ARBA00023157"/>
    </source>
</evidence>